<evidence type="ECO:0000256" key="1">
    <source>
        <dbReference type="SAM" id="MobiDB-lite"/>
    </source>
</evidence>
<reference evidence="2" key="1">
    <citation type="submission" date="2014-05" db="EMBL/GenBank/DDBJ databases">
        <title>The transcriptome of the halophilic microalga Tetraselmis sp. GSL018 isolated from the Great Salt Lake, Utah.</title>
        <authorList>
            <person name="Jinkerson R.E."/>
            <person name="D'Adamo S."/>
            <person name="Posewitz M.C."/>
        </authorList>
    </citation>
    <scope>NUCLEOTIDE SEQUENCE</scope>
    <source>
        <strain evidence="2">GSL018</strain>
    </source>
</reference>
<sequence length="153" mass="16381">MALIDPKRLCPAHGDWPDVEEFEAACEIPDSQGELDCCWSDDAPMGLDSTGEFYEQMLAAEDYVQQQRLPVFEECSEGELFGMFPELGACCGSGERHHGSGDAWHGNGPRCCAPEAAEVGSAAFGLSRASLLEEGQARVNRGTEPAGPLTQTA</sequence>
<feature type="region of interest" description="Disordered" evidence="1">
    <location>
        <begin position="134"/>
        <end position="153"/>
    </location>
</feature>
<gene>
    <name evidence="2" type="ORF">TSPGSL018_26636</name>
</gene>
<feature type="non-terminal residue" evidence="2">
    <location>
        <position position="153"/>
    </location>
</feature>
<dbReference type="EMBL" id="GBEZ01011609">
    <property type="protein sequence ID" value="JAC74192.1"/>
    <property type="molecule type" value="Transcribed_RNA"/>
</dbReference>
<evidence type="ECO:0000313" key="2">
    <source>
        <dbReference type="EMBL" id="JAC74192.1"/>
    </source>
</evidence>
<protein>
    <submittedName>
        <fullName evidence="2">Uncharacterized protein</fullName>
    </submittedName>
</protein>
<accession>A0A061RMS4</accession>
<organism evidence="2">
    <name type="scientific">Tetraselmis sp. GSL018</name>
    <dbReference type="NCBI Taxonomy" id="582737"/>
    <lineage>
        <taxon>Eukaryota</taxon>
        <taxon>Viridiplantae</taxon>
        <taxon>Chlorophyta</taxon>
        <taxon>core chlorophytes</taxon>
        <taxon>Chlorodendrophyceae</taxon>
        <taxon>Chlorodendrales</taxon>
        <taxon>Chlorodendraceae</taxon>
        <taxon>Tetraselmis</taxon>
    </lineage>
</organism>
<proteinExistence type="predicted"/>
<dbReference type="AlphaFoldDB" id="A0A061RMS4"/>
<name>A0A061RMS4_9CHLO</name>